<evidence type="ECO:0000313" key="1">
    <source>
        <dbReference type="EMBL" id="GAA1385803.1"/>
    </source>
</evidence>
<reference evidence="2" key="1">
    <citation type="journal article" date="2019" name="Int. J. Syst. Evol. Microbiol.">
        <title>The Global Catalogue of Microorganisms (GCM) 10K type strain sequencing project: providing services to taxonomists for standard genome sequencing and annotation.</title>
        <authorList>
            <consortium name="The Broad Institute Genomics Platform"/>
            <consortium name="The Broad Institute Genome Sequencing Center for Infectious Disease"/>
            <person name="Wu L."/>
            <person name="Ma J."/>
        </authorList>
    </citation>
    <scope>NUCLEOTIDE SEQUENCE [LARGE SCALE GENOMIC DNA]</scope>
    <source>
        <strain evidence="2">JCM 12393</strain>
    </source>
</reference>
<dbReference type="Proteomes" id="UP001499863">
    <property type="component" value="Unassembled WGS sequence"/>
</dbReference>
<keyword evidence="2" id="KW-1185">Reference proteome</keyword>
<gene>
    <name evidence="1" type="ORF">GCM10009639_08780</name>
</gene>
<dbReference type="EMBL" id="BAAAKJ010000040">
    <property type="protein sequence ID" value="GAA1385803.1"/>
    <property type="molecule type" value="Genomic_DNA"/>
</dbReference>
<sequence length="119" mass="13676">MPIDDNFRTTPKHWRECTSVYDFLEQVRLRPGMWLPGGDLGRLQSMLIGYQVALGVHSIDEPFDFWPDGPFSTWLWRRIGGSSSLGWAAEIERLTPDGATSVEEFFRLLGEFRQSVAIR</sequence>
<comment type="caution">
    <text evidence="1">The sequence shown here is derived from an EMBL/GenBank/DDBJ whole genome shotgun (WGS) entry which is preliminary data.</text>
</comment>
<protein>
    <submittedName>
        <fullName evidence="1">Uncharacterized protein</fullName>
    </submittedName>
</protein>
<organism evidence="1 2">
    <name type="scientific">Kitasatospora putterlickiae</name>
    <dbReference type="NCBI Taxonomy" id="221725"/>
    <lineage>
        <taxon>Bacteria</taxon>
        <taxon>Bacillati</taxon>
        <taxon>Actinomycetota</taxon>
        <taxon>Actinomycetes</taxon>
        <taxon>Kitasatosporales</taxon>
        <taxon>Streptomycetaceae</taxon>
        <taxon>Kitasatospora</taxon>
    </lineage>
</organism>
<evidence type="ECO:0000313" key="2">
    <source>
        <dbReference type="Proteomes" id="UP001499863"/>
    </source>
</evidence>
<accession>A0ABP4IDY0</accession>
<proteinExistence type="predicted"/>
<name>A0ABP4IDY0_9ACTN</name>
<dbReference type="RefSeq" id="WP_344326091.1">
    <property type="nucleotide sequence ID" value="NZ_BAAAKJ010000040.1"/>
</dbReference>